<dbReference type="Ensembl" id="ENSCMIT00000008485.1">
    <property type="protein sequence ID" value="ENSCMIP00000008250.1"/>
    <property type="gene ID" value="ENSCMIG00000004436.1"/>
</dbReference>
<accession>A0A4W3GYV3</accession>
<name>A0A4W3GYV3_CALMI</name>
<dbReference type="Gene3D" id="3.30.450.40">
    <property type="match status" value="1"/>
</dbReference>
<reference evidence="1" key="5">
    <citation type="submission" date="2025-09" db="UniProtKB">
        <authorList>
            <consortium name="Ensembl"/>
        </authorList>
    </citation>
    <scope>IDENTIFICATION</scope>
</reference>
<evidence type="ECO:0000313" key="1">
    <source>
        <dbReference type="Ensembl" id="ENSCMIP00000008250.1"/>
    </source>
</evidence>
<reference evidence="2" key="3">
    <citation type="journal article" date="2014" name="Nature">
        <title>Elephant shark genome provides unique insights into gnathostome evolution.</title>
        <authorList>
            <consortium name="International Elephant Shark Genome Sequencing Consortium"/>
            <person name="Venkatesh B."/>
            <person name="Lee A.P."/>
            <person name="Ravi V."/>
            <person name="Maurya A.K."/>
            <person name="Lian M.M."/>
            <person name="Swann J.B."/>
            <person name="Ohta Y."/>
            <person name="Flajnik M.F."/>
            <person name="Sutoh Y."/>
            <person name="Kasahara M."/>
            <person name="Hoon S."/>
            <person name="Gangu V."/>
            <person name="Roy S.W."/>
            <person name="Irimia M."/>
            <person name="Korzh V."/>
            <person name="Kondrychyn I."/>
            <person name="Lim Z.W."/>
            <person name="Tay B.H."/>
            <person name="Tohari S."/>
            <person name="Kong K.W."/>
            <person name="Ho S."/>
            <person name="Lorente-Galdos B."/>
            <person name="Quilez J."/>
            <person name="Marques-Bonet T."/>
            <person name="Raney B.J."/>
            <person name="Ingham P.W."/>
            <person name="Tay A."/>
            <person name="Hillier L.W."/>
            <person name="Minx P."/>
            <person name="Boehm T."/>
            <person name="Wilson R.K."/>
            <person name="Brenner S."/>
            <person name="Warren W.C."/>
        </authorList>
    </citation>
    <scope>NUCLEOTIDE SEQUENCE [LARGE SCALE GENOMIC DNA]</scope>
</reference>
<sequence>MQTITLSNISNMEKMQLNSFLGFDLYSMMCVPVFSKSSSSVVALGCAFNKRGGQQYTESDEHVIHHCFTYTSTVLTSTLAFQKQQKLNFECQVRRLLLVC</sequence>
<organism evidence="1 2">
    <name type="scientific">Callorhinchus milii</name>
    <name type="common">Ghost shark</name>
    <dbReference type="NCBI Taxonomy" id="7868"/>
    <lineage>
        <taxon>Eukaryota</taxon>
        <taxon>Metazoa</taxon>
        <taxon>Chordata</taxon>
        <taxon>Craniata</taxon>
        <taxon>Vertebrata</taxon>
        <taxon>Chondrichthyes</taxon>
        <taxon>Holocephali</taxon>
        <taxon>Chimaeriformes</taxon>
        <taxon>Callorhinchidae</taxon>
        <taxon>Callorhinchus</taxon>
    </lineage>
</organism>
<reference evidence="2" key="1">
    <citation type="journal article" date="2006" name="Science">
        <title>Ancient noncoding elements conserved in the human genome.</title>
        <authorList>
            <person name="Venkatesh B."/>
            <person name="Kirkness E.F."/>
            <person name="Loh Y.H."/>
            <person name="Halpern A.L."/>
            <person name="Lee A.P."/>
            <person name="Johnson J."/>
            <person name="Dandona N."/>
            <person name="Viswanathan L.D."/>
            <person name="Tay A."/>
            <person name="Venter J.C."/>
            <person name="Strausberg R.L."/>
            <person name="Brenner S."/>
        </authorList>
    </citation>
    <scope>NUCLEOTIDE SEQUENCE [LARGE SCALE GENOMIC DNA]</scope>
</reference>
<dbReference type="InParanoid" id="A0A4W3GYV3"/>
<dbReference type="GeneTree" id="ENSGT00940000159817"/>
<dbReference type="InterPro" id="IPR029016">
    <property type="entry name" value="GAF-like_dom_sf"/>
</dbReference>
<reference evidence="1" key="4">
    <citation type="submission" date="2025-08" db="UniProtKB">
        <authorList>
            <consortium name="Ensembl"/>
        </authorList>
    </citation>
    <scope>IDENTIFICATION</scope>
</reference>
<protein>
    <recommendedName>
        <fullName evidence="3">GAF domain-containing protein</fullName>
    </recommendedName>
</protein>
<dbReference type="SUPFAM" id="SSF55781">
    <property type="entry name" value="GAF domain-like"/>
    <property type="match status" value="1"/>
</dbReference>
<reference evidence="2" key="2">
    <citation type="journal article" date="2007" name="PLoS Biol.">
        <title>Survey sequencing and comparative analysis of the elephant shark (Callorhinchus milii) genome.</title>
        <authorList>
            <person name="Venkatesh B."/>
            <person name="Kirkness E.F."/>
            <person name="Loh Y.H."/>
            <person name="Halpern A.L."/>
            <person name="Lee A.P."/>
            <person name="Johnson J."/>
            <person name="Dandona N."/>
            <person name="Viswanathan L.D."/>
            <person name="Tay A."/>
            <person name="Venter J.C."/>
            <person name="Strausberg R.L."/>
            <person name="Brenner S."/>
        </authorList>
    </citation>
    <scope>NUCLEOTIDE SEQUENCE [LARGE SCALE GENOMIC DNA]</scope>
</reference>
<proteinExistence type="predicted"/>
<evidence type="ECO:0000313" key="2">
    <source>
        <dbReference type="Proteomes" id="UP000314986"/>
    </source>
</evidence>
<keyword evidence="2" id="KW-1185">Reference proteome</keyword>
<evidence type="ECO:0008006" key="3">
    <source>
        <dbReference type="Google" id="ProtNLM"/>
    </source>
</evidence>
<dbReference type="Proteomes" id="UP000314986">
    <property type="component" value="Unassembled WGS sequence"/>
</dbReference>
<dbReference type="AlphaFoldDB" id="A0A4W3GYV3"/>